<evidence type="ECO:0000313" key="1">
    <source>
        <dbReference type="EMBL" id="OCM70897.1"/>
    </source>
</evidence>
<name>A0A853P2I2_STRAG</name>
<reference evidence="1 2" key="1">
    <citation type="journal article" date="2016" name="Sci. Rep.">
        <title>Serotype IV Streptococcus agalactiae ST-452 has arisen from large genomic recombination events between CC23 and the hypervirulent CC17 lineages.</title>
        <authorList>
            <person name="Campisi E."/>
            <person name="Rinaudo C.D."/>
            <person name="Donati C."/>
            <person name="Barucco M."/>
            <person name="Torricelli G."/>
            <person name="Edwards M.S."/>
            <person name="Baker C.J."/>
            <person name="Margarit I."/>
            <person name="Rosini R."/>
        </authorList>
    </citation>
    <scope>NUCLEOTIDE SEQUENCE [LARGE SCALE GENOMIC DNA]</scope>
    <source>
        <strain evidence="1 2">CZ-PW-140</strain>
    </source>
</reference>
<protein>
    <submittedName>
        <fullName evidence="1">Uncharacterized protein</fullName>
    </submittedName>
</protein>
<dbReference type="EMBL" id="MAWT01000042">
    <property type="protein sequence ID" value="OCM70897.1"/>
    <property type="molecule type" value="Genomic_DNA"/>
</dbReference>
<sequence length="75" mass="8610">MQQICKPTERYKCRSVNGVSYTATKKNNLGGKIPLDKTNALAFAGAVYYFEQIFQEVFRCLLLDEKYILLKSLII</sequence>
<evidence type="ECO:0000313" key="2">
    <source>
        <dbReference type="Proteomes" id="UP000093122"/>
    </source>
</evidence>
<comment type="caution">
    <text evidence="1">The sequence shown here is derived from an EMBL/GenBank/DDBJ whole genome shotgun (WGS) entry which is preliminary data.</text>
</comment>
<organism evidence="1 2">
    <name type="scientific">Streptococcus agalactiae</name>
    <dbReference type="NCBI Taxonomy" id="1311"/>
    <lineage>
        <taxon>Bacteria</taxon>
        <taxon>Bacillati</taxon>
        <taxon>Bacillota</taxon>
        <taxon>Bacilli</taxon>
        <taxon>Lactobacillales</taxon>
        <taxon>Streptococcaceae</taxon>
        <taxon>Streptococcus</taxon>
    </lineage>
</organism>
<proteinExistence type="predicted"/>
<dbReference type="Proteomes" id="UP000093122">
    <property type="component" value="Unassembled WGS sequence"/>
</dbReference>
<gene>
    <name evidence="1" type="ORF">AX245_03475</name>
</gene>
<dbReference type="AlphaFoldDB" id="A0A853P2I2"/>
<accession>A0A853P2I2</accession>